<accession>A0A1Y1IMA3</accession>
<feature type="compositionally biased region" description="Polar residues" evidence="1">
    <location>
        <begin position="498"/>
        <end position="513"/>
    </location>
</feature>
<dbReference type="Gene3D" id="2.40.70.10">
    <property type="entry name" value="Acid Proteases"/>
    <property type="match status" value="1"/>
</dbReference>
<name>A0A1Y1IMA3_KLENI</name>
<feature type="compositionally biased region" description="Polar residues" evidence="1">
    <location>
        <begin position="525"/>
        <end position="535"/>
    </location>
</feature>
<feature type="region of interest" description="Disordered" evidence="1">
    <location>
        <begin position="581"/>
        <end position="645"/>
    </location>
</feature>
<dbReference type="InterPro" id="IPR021109">
    <property type="entry name" value="Peptidase_aspartic_dom_sf"/>
</dbReference>
<feature type="region of interest" description="Disordered" evidence="1">
    <location>
        <begin position="997"/>
        <end position="1041"/>
    </location>
</feature>
<dbReference type="SUPFAM" id="SSF50630">
    <property type="entry name" value="Acid proteases"/>
    <property type="match status" value="1"/>
</dbReference>
<keyword evidence="3" id="KW-1185">Reference proteome</keyword>
<gene>
    <name evidence="2" type="ORF">KFL_007540010</name>
</gene>
<sequence length="1121" mass="121257">MVQLNGAPDHADEMSLIGIRTRRGTLLQGATETPEQVNQDGGAANIQQESHWDIPSARDPSDDVSRDRHVSATNSLSEPRQGQAADEVPRGTPPFKENRPSLAPLLGQAPGGLLLRNRKLELLQGGYLPGTQGQLAEAEGRDPPLQGAKLSGVPEGRDPVPGLHSQPVLQEWQPRSTLNLSRTAEPAFGLQSKTYQTVARATTQETQTAQDSNPRQTSEALTPTAQTYVSASAGVQDPVPPQRLRTPERLWHNYHYEDNRREPDPPQFVPPFSTLARAVRDPPDKPPEEPPRQQRGQAMYPAQVPGGGFPGDPPPTPSVKSEPESAVRPRLQRGDDSAETKQPDRTPRIFQPIKVVTYKGTKKEEGFQAQRFIKRMETYLCNTPGLTDGQMGLTLFHNLTYGAQDWVQSADDAYMDLTGESLLQNWDALKEKFLNRTPVRAPNYVRTAEAQATDDPGDDPPEEDGDTVRFSQQGLLPEPRPPRAKTTRKTPADCATRGTDQGSHGTTNANHRVNNANSPANSASLTGTPGSNATRETCAKETTADGGARGTSPATAGTADDYEAETVYDDYESPCILHSTLDKGWEEEKPKETPRRSPSAPPRHVAPATGEPPRRTCYSCGRPGQPKPHVSAACPNGTPKPEPKVQMATGPLGWEHEPELDLSDDDYYEEDTCDNVRVTRGGRELLDERGARVKLPANRVPIMTTGHIVPLQVPTGTYRGTPSGMRPGLPDRPPLIGSLTPSRRPRGIAPATENAAGRATSAPPVPCPSVSGTFPLSWFRSEAYTAHGNPQLLQDMARTLKKVGQASTAPNPDDFTGAANVRNATASAASSPPTEDEPVVERVFVNPLIRESIAYVAARIGGVRGLERPTCIDSGADVNVMSLETVRAASLEHKFRPGTPTFLQADGSSTTAAGWVDTAVGLGKNLEICARFLVQDNLNYDVLLGTTSMKKVNGVINFQKGRFEFQLPRSHKTCALNLITPPKRARARPQVTVINAGRHRVGPFPPPPSAHLLRQRDGDTGVPQPGLTQLPDDSDSNGVPSLLYCSDSDDDDDDCGGMPTLLPPLPTHADPDWTPADRRPLQFTLWVRPDTPANTAAALERAGDLRIAGLEIGELLRTGQL</sequence>
<feature type="region of interest" description="Disordered" evidence="1">
    <location>
        <begin position="32"/>
        <end position="103"/>
    </location>
</feature>
<feature type="compositionally biased region" description="Basic and acidic residues" evidence="1">
    <location>
        <begin position="581"/>
        <end position="595"/>
    </location>
</feature>
<feature type="compositionally biased region" description="Basic and acidic residues" evidence="1">
    <location>
        <begin position="59"/>
        <end position="70"/>
    </location>
</feature>
<evidence type="ECO:0000313" key="3">
    <source>
        <dbReference type="Proteomes" id="UP000054558"/>
    </source>
</evidence>
<organism evidence="2 3">
    <name type="scientific">Klebsormidium nitens</name>
    <name type="common">Green alga</name>
    <name type="synonym">Ulothrix nitens</name>
    <dbReference type="NCBI Taxonomy" id="105231"/>
    <lineage>
        <taxon>Eukaryota</taxon>
        <taxon>Viridiplantae</taxon>
        <taxon>Streptophyta</taxon>
        <taxon>Klebsormidiophyceae</taxon>
        <taxon>Klebsormidiales</taxon>
        <taxon>Klebsormidiaceae</taxon>
        <taxon>Klebsormidium</taxon>
    </lineage>
</organism>
<feature type="region of interest" description="Disordered" evidence="1">
    <location>
        <begin position="722"/>
        <end position="764"/>
    </location>
</feature>
<feature type="compositionally biased region" description="Low complexity" evidence="1">
    <location>
        <begin position="514"/>
        <end position="524"/>
    </location>
</feature>
<reference evidence="2 3" key="1">
    <citation type="journal article" date="2014" name="Nat. Commun.">
        <title>Klebsormidium flaccidum genome reveals primary factors for plant terrestrial adaptation.</title>
        <authorList>
            <person name="Hori K."/>
            <person name="Maruyama F."/>
            <person name="Fujisawa T."/>
            <person name="Togashi T."/>
            <person name="Yamamoto N."/>
            <person name="Seo M."/>
            <person name="Sato S."/>
            <person name="Yamada T."/>
            <person name="Mori H."/>
            <person name="Tajima N."/>
            <person name="Moriyama T."/>
            <person name="Ikeuchi M."/>
            <person name="Watanabe M."/>
            <person name="Wada H."/>
            <person name="Kobayashi K."/>
            <person name="Saito M."/>
            <person name="Masuda T."/>
            <person name="Sasaki-Sekimoto Y."/>
            <person name="Mashiguchi K."/>
            <person name="Awai K."/>
            <person name="Shimojima M."/>
            <person name="Masuda S."/>
            <person name="Iwai M."/>
            <person name="Nobusawa T."/>
            <person name="Narise T."/>
            <person name="Kondo S."/>
            <person name="Saito H."/>
            <person name="Sato R."/>
            <person name="Murakawa M."/>
            <person name="Ihara Y."/>
            <person name="Oshima-Yamada Y."/>
            <person name="Ohtaka K."/>
            <person name="Satoh M."/>
            <person name="Sonobe K."/>
            <person name="Ishii M."/>
            <person name="Ohtani R."/>
            <person name="Kanamori-Sato M."/>
            <person name="Honoki R."/>
            <person name="Miyazaki D."/>
            <person name="Mochizuki H."/>
            <person name="Umetsu J."/>
            <person name="Higashi K."/>
            <person name="Shibata D."/>
            <person name="Kamiya Y."/>
            <person name="Sato N."/>
            <person name="Nakamura Y."/>
            <person name="Tabata S."/>
            <person name="Ida S."/>
            <person name="Kurokawa K."/>
            <person name="Ohta H."/>
        </authorList>
    </citation>
    <scope>NUCLEOTIDE SEQUENCE [LARGE SCALE GENOMIC DNA]</scope>
    <source>
        <strain evidence="2 3">NIES-2285</strain>
    </source>
</reference>
<dbReference type="AlphaFoldDB" id="A0A1Y1IMA3"/>
<feature type="compositionally biased region" description="Basic and acidic residues" evidence="1">
    <location>
        <begin position="321"/>
        <end position="347"/>
    </location>
</feature>
<protein>
    <submittedName>
        <fullName evidence="2">Uncharacterized protein</fullName>
    </submittedName>
</protein>
<feature type="region of interest" description="Disordered" evidence="1">
    <location>
        <begin position="277"/>
        <end position="347"/>
    </location>
</feature>
<feature type="region of interest" description="Disordered" evidence="1">
    <location>
        <begin position="444"/>
        <end position="561"/>
    </location>
</feature>
<feature type="compositionally biased region" description="Polar residues" evidence="1">
    <location>
        <begin position="32"/>
        <end position="49"/>
    </location>
</feature>
<feature type="compositionally biased region" description="Basic and acidic residues" evidence="1">
    <location>
        <begin position="278"/>
        <end position="292"/>
    </location>
</feature>
<evidence type="ECO:0000256" key="1">
    <source>
        <dbReference type="SAM" id="MobiDB-lite"/>
    </source>
</evidence>
<feature type="compositionally biased region" description="Acidic residues" evidence="1">
    <location>
        <begin position="455"/>
        <end position="465"/>
    </location>
</feature>
<dbReference type="Proteomes" id="UP000054558">
    <property type="component" value="Unassembled WGS sequence"/>
</dbReference>
<feature type="compositionally biased region" description="Polar residues" evidence="1">
    <location>
        <begin position="71"/>
        <end position="80"/>
    </location>
</feature>
<dbReference type="EMBL" id="DF237703">
    <property type="protein sequence ID" value="GAQ91262.1"/>
    <property type="molecule type" value="Genomic_DNA"/>
</dbReference>
<evidence type="ECO:0000313" key="2">
    <source>
        <dbReference type="EMBL" id="GAQ91262.1"/>
    </source>
</evidence>
<dbReference type="CDD" id="cd00303">
    <property type="entry name" value="retropepsin_like"/>
    <property type="match status" value="1"/>
</dbReference>
<proteinExistence type="predicted"/>